<evidence type="ECO:0000313" key="2">
    <source>
        <dbReference type="Proteomes" id="UP000424527"/>
    </source>
</evidence>
<dbReference type="EMBL" id="REGW02000456">
    <property type="protein sequence ID" value="KAE8277568.1"/>
    <property type="molecule type" value="Genomic_DNA"/>
</dbReference>
<evidence type="ECO:0000313" key="1">
    <source>
        <dbReference type="EMBL" id="KAE8277568.1"/>
    </source>
</evidence>
<dbReference type="PANTHER" id="PTHR45913:SF21">
    <property type="entry name" value="DUF4371 DOMAIN-CONTAINING PROTEIN"/>
    <property type="match status" value="1"/>
</dbReference>
<comment type="caution">
    <text evidence="1">The sequence shown here is derived from an EMBL/GenBank/DDBJ whole genome shotgun (WGS) entry which is preliminary data.</text>
</comment>
<protein>
    <recommendedName>
        <fullName evidence="3">DUF4371 domain-containing protein</fullName>
    </recommendedName>
</protein>
<proteinExistence type="predicted"/>
<keyword evidence="2" id="KW-1185">Reference proteome</keyword>
<accession>A0A6G0HEA5</accession>
<gene>
    <name evidence="1" type="ORF">D5F01_LYC24459</name>
</gene>
<sequence length="441" mass="50374">MHAGKYEKEYPAKTPLRATRLKELKARLSEQQAQFTRPNEQSKAATIASYRASHILAKHKKPFKDGEAWKEGFLEAADSLFDGFKNKTEIMKAIKMYKCPAIPLQSDVRMVFEDMSAREELLTMLPLKGQTRGEDIFNAFMTFARKTKLPLFKLISITTDGAPAMIGRTNGFIALCKQNEELDCVDEGEDEVEDKGKTGRVFPEPVKKKNEMHKICKHHKSSPLSVRKGSIFARSHTPLAKWLEFILRFAQGLQLRQLDLITDGIAASSKTLTSMTKILRKACVAGLKRLRKTGMKIGGRHRFVVVDESKFAHKRKYHRGRCGNTWRRDCQWVFGMLEVDGTSRRPILRLVKDCSRKTLIGRIVRHYSAAELLRLRGYLAVPPPVNLLRLHPDIALLPRRRYTHRGSRRSFHSNDASAITSIWSTTRRPPDLQSELTIPMH</sequence>
<organism evidence="1 2">
    <name type="scientific">Larimichthys crocea</name>
    <name type="common">Large yellow croaker</name>
    <name type="synonym">Pseudosciaena crocea</name>
    <dbReference type="NCBI Taxonomy" id="215358"/>
    <lineage>
        <taxon>Eukaryota</taxon>
        <taxon>Metazoa</taxon>
        <taxon>Chordata</taxon>
        <taxon>Craniata</taxon>
        <taxon>Vertebrata</taxon>
        <taxon>Euteleostomi</taxon>
        <taxon>Actinopterygii</taxon>
        <taxon>Neopterygii</taxon>
        <taxon>Teleostei</taxon>
        <taxon>Neoteleostei</taxon>
        <taxon>Acanthomorphata</taxon>
        <taxon>Eupercaria</taxon>
        <taxon>Sciaenidae</taxon>
        <taxon>Larimichthys</taxon>
    </lineage>
</organism>
<dbReference type="AlphaFoldDB" id="A0A6G0HEA5"/>
<dbReference type="Proteomes" id="UP000424527">
    <property type="component" value="Unassembled WGS sequence"/>
</dbReference>
<dbReference type="PANTHER" id="PTHR45913">
    <property type="entry name" value="EPM2A-INTERACTING PROTEIN 1"/>
    <property type="match status" value="1"/>
</dbReference>
<name>A0A6G0HEA5_LARCR</name>
<evidence type="ECO:0008006" key="3">
    <source>
        <dbReference type="Google" id="ProtNLM"/>
    </source>
</evidence>
<reference evidence="1 2" key="1">
    <citation type="submission" date="2019-07" db="EMBL/GenBank/DDBJ databases">
        <title>Chromosome genome assembly for large yellow croaker.</title>
        <authorList>
            <person name="Xiao S."/>
        </authorList>
    </citation>
    <scope>NUCLEOTIDE SEQUENCE [LARGE SCALE GENOMIC DNA]</scope>
    <source>
        <strain evidence="1">JMULYC20181020</strain>
        <tissue evidence="1">Muscle</tissue>
    </source>
</reference>